<dbReference type="Proteomes" id="UP000290253">
    <property type="component" value="Unassembled WGS sequence"/>
</dbReference>
<dbReference type="PANTHER" id="PTHR34477">
    <property type="entry name" value="UPF0213 PROTEIN YHBQ"/>
    <property type="match status" value="1"/>
</dbReference>
<evidence type="ECO:0000256" key="1">
    <source>
        <dbReference type="ARBA" id="ARBA00007435"/>
    </source>
</evidence>
<accession>A0A4Q1S9S3</accession>
<dbReference type="Pfam" id="PF01541">
    <property type="entry name" value="GIY-YIG"/>
    <property type="match status" value="1"/>
</dbReference>
<organism evidence="3 4">
    <name type="scientific">Silvibacterium dinghuense</name>
    <dbReference type="NCBI Taxonomy" id="1560006"/>
    <lineage>
        <taxon>Bacteria</taxon>
        <taxon>Pseudomonadati</taxon>
        <taxon>Acidobacteriota</taxon>
        <taxon>Terriglobia</taxon>
        <taxon>Terriglobales</taxon>
        <taxon>Acidobacteriaceae</taxon>
        <taxon>Silvibacterium</taxon>
    </lineage>
</organism>
<dbReference type="AlphaFoldDB" id="A0A4Q1S9S3"/>
<dbReference type="InterPro" id="IPR000305">
    <property type="entry name" value="GIY-YIG_endonuc"/>
</dbReference>
<dbReference type="OrthoDB" id="9807770at2"/>
<dbReference type="InterPro" id="IPR035901">
    <property type="entry name" value="GIY-YIG_endonuc_sf"/>
</dbReference>
<gene>
    <name evidence="3" type="ORF">ESZ00_17320</name>
</gene>
<evidence type="ECO:0000313" key="4">
    <source>
        <dbReference type="Proteomes" id="UP000290253"/>
    </source>
</evidence>
<dbReference type="InterPro" id="IPR050190">
    <property type="entry name" value="UPF0213_domain"/>
</dbReference>
<evidence type="ECO:0000259" key="2">
    <source>
        <dbReference type="PROSITE" id="PS50164"/>
    </source>
</evidence>
<comment type="caution">
    <text evidence="3">The sequence shown here is derived from an EMBL/GenBank/DDBJ whole genome shotgun (WGS) entry which is preliminary data.</text>
</comment>
<evidence type="ECO:0000313" key="3">
    <source>
        <dbReference type="EMBL" id="RXS93803.1"/>
    </source>
</evidence>
<keyword evidence="4" id="KW-1185">Reference proteome</keyword>
<comment type="similarity">
    <text evidence="1">Belongs to the UPF0213 family.</text>
</comment>
<dbReference type="CDD" id="cd10448">
    <property type="entry name" value="GIY-YIG_unchar_3"/>
    <property type="match status" value="1"/>
</dbReference>
<proteinExistence type="inferred from homology"/>
<name>A0A4Q1S9S3_9BACT</name>
<reference evidence="3 4" key="1">
    <citation type="journal article" date="2016" name="Int. J. Syst. Evol. Microbiol.">
        <title>Acidipila dinghuensis sp. nov., an acidobacterium isolated from forest soil.</title>
        <authorList>
            <person name="Jiang Y.W."/>
            <person name="Wang J."/>
            <person name="Chen M.H."/>
            <person name="Lv Y.Y."/>
            <person name="Qiu L.H."/>
        </authorList>
    </citation>
    <scope>NUCLEOTIDE SEQUENCE [LARGE SCALE GENOMIC DNA]</scope>
    <source>
        <strain evidence="3 4">DHOF10</strain>
    </source>
</reference>
<dbReference type="PROSITE" id="PS50164">
    <property type="entry name" value="GIY_YIG"/>
    <property type="match status" value="1"/>
</dbReference>
<dbReference type="PANTHER" id="PTHR34477:SF5">
    <property type="entry name" value="BSL5627 PROTEIN"/>
    <property type="match status" value="1"/>
</dbReference>
<dbReference type="SUPFAM" id="SSF82771">
    <property type="entry name" value="GIY-YIG endonuclease"/>
    <property type="match status" value="1"/>
</dbReference>
<sequence>MASDRHYFVYLMASRTHVLYCGITNNLERRTYEHQHGLLEGFSSEYHCTRLVWFESFGDVRNAIGREKQIKRWRREKKLALIRKMNPCWVDLSEAWRN</sequence>
<feature type="domain" description="GIY-YIG" evidence="2">
    <location>
        <begin position="5"/>
        <end position="80"/>
    </location>
</feature>
<protein>
    <submittedName>
        <fullName evidence="3">GIY-YIG nuclease family protein</fullName>
    </submittedName>
</protein>
<dbReference type="Gene3D" id="3.40.1440.10">
    <property type="entry name" value="GIY-YIG endonuclease"/>
    <property type="match status" value="1"/>
</dbReference>
<dbReference type="EMBL" id="SDMK01000004">
    <property type="protein sequence ID" value="RXS93803.1"/>
    <property type="molecule type" value="Genomic_DNA"/>
</dbReference>
<dbReference type="RefSeq" id="WP_129209637.1">
    <property type="nucleotide sequence ID" value="NZ_BMGU01000002.1"/>
</dbReference>